<accession>A0AAD5GDN2</accession>
<evidence type="ECO:0000313" key="2">
    <source>
        <dbReference type="EMBL" id="KAI7736586.1"/>
    </source>
</evidence>
<evidence type="ECO:0000313" key="3">
    <source>
        <dbReference type="Proteomes" id="UP001206925"/>
    </source>
</evidence>
<name>A0AAD5GDN2_AMBAR</name>
<comment type="caution">
    <text evidence="2">The sequence shown here is derived from an EMBL/GenBank/DDBJ whole genome shotgun (WGS) entry which is preliminary data.</text>
</comment>
<dbReference type="EMBL" id="JAMZMK010009236">
    <property type="protein sequence ID" value="KAI7736586.1"/>
    <property type="molecule type" value="Genomic_DNA"/>
</dbReference>
<feature type="region of interest" description="Disordered" evidence="1">
    <location>
        <begin position="158"/>
        <end position="214"/>
    </location>
</feature>
<feature type="compositionally biased region" description="Low complexity" evidence="1">
    <location>
        <begin position="185"/>
        <end position="204"/>
    </location>
</feature>
<proteinExistence type="predicted"/>
<reference evidence="2" key="1">
    <citation type="submission" date="2022-06" db="EMBL/GenBank/DDBJ databases">
        <title>Uncovering the hologenomic basis of an extraordinary plant invasion.</title>
        <authorList>
            <person name="Bieker V.C."/>
            <person name="Martin M.D."/>
            <person name="Gilbert T."/>
            <person name="Hodgins K."/>
            <person name="Battlay P."/>
            <person name="Petersen B."/>
            <person name="Wilson J."/>
        </authorList>
    </citation>
    <scope>NUCLEOTIDE SEQUENCE</scope>
    <source>
        <strain evidence="2">AA19_3_7</strain>
        <tissue evidence="2">Leaf</tissue>
    </source>
</reference>
<protein>
    <submittedName>
        <fullName evidence="2">Uncharacterized protein</fullName>
    </submittedName>
</protein>
<gene>
    <name evidence="2" type="ORF">M8C21_028065</name>
</gene>
<feature type="compositionally biased region" description="Basic and acidic residues" evidence="1">
    <location>
        <begin position="161"/>
        <end position="170"/>
    </location>
</feature>
<evidence type="ECO:0000256" key="1">
    <source>
        <dbReference type="SAM" id="MobiDB-lite"/>
    </source>
</evidence>
<organism evidence="2 3">
    <name type="scientific">Ambrosia artemisiifolia</name>
    <name type="common">Common ragweed</name>
    <dbReference type="NCBI Taxonomy" id="4212"/>
    <lineage>
        <taxon>Eukaryota</taxon>
        <taxon>Viridiplantae</taxon>
        <taxon>Streptophyta</taxon>
        <taxon>Embryophyta</taxon>
        <taxon>Tracheophyta</taxon>
        <taxon>Spermatophyta</taxon>
        <taxon>Magnoliopsida</taxon>
        <taxon>eudicotyledons</taxon>
        <taxon>Gunneridae</taxon>
        <taxon>Pentapetalae</taxon>
        <taxon>asterids</taxon>
        <taxon>campanulids</taxon>
        <taxon>Asterales</taxon>
        <taxon>Asteraceae</taxon>
        <taxon>Asteroideae</taxon>
        <taxon>Heliantheae alliance</taxon>
        <taxon>Heliantheae</taxon>
        <taxon>Ambrosia</taxon>
    </lineage>
</organism>
<dbReference type="Proteomes" id="UP001206925">
    <property type="component" value="Unassembled WGS sequence"/>
</dbReference>
<sequence length="239" mass="27138">MAELGQAAVCRVERYWAAPMSLGLQLVYWLILKDLMCLVADAFSRKSEYAPNMEKYTSDAPITTVVNIIICYVDVAYEALKRSQLECIEDLWKQIFPVGTEWDQLDLLAEYNWNFNNLEICGKYPYGDQYYGVLAVYGPQLAMIEAWNVVLDVPEEVSQQEESHSSKEEAEIQNPPRTPQITNKRTVPSGSSTSTTTRRSSFESTNRKTGPAMSVSWIARSPMIKNLTLQRVNTSNQDL</sequence>
<keyword evidence="3" id="KW-1185">Reference proteome</keyword>
<dbReference type="AlphaFoldDB" id="A0AAD5GDN2"/>